<dbReference type="InterPro" id="IPR052588">
    <property type="entry name" value="Kelch_domain_protein"/>
</dbReference>
<comment type="caution">
    <text evidence="2">The sequence shown here is derived from an EMBL/GenBank/DDBJ whole genome shotgun (WGS) entry which is preliminary data.</text>
</comment>
<keyword evidence="3" id="KW-1185">Reference proteome</keyword>
<dbReference type="OrthoDB" id="4447at2759"/>
<protein>
    <submittedName>
        <fullName evidence="2">Kelch domain-containing protein 4</fullName>
    </submittedName>
</protein>
<dbReference type="InterPro" id="IPR015915">
    <property type="entry name" value="Kelch-typ_b-propeller"/>
</dbReference>
<sequence>MGKKDKKKGAGAAKTAAKTEKKGNLKLKKELVAKGEEDFDSLLAKFAAEDAALNVVKEEVVSPPSRRSCFTLIPHPTQDQLILFGGEYFNGSKTFMYNDLFFYHIKHDRWIQVLTPNSPPPRSGHQAVALGRGGGQLWVFGGEFSSVNQSHFYHFKDLWVFHLSENKWEKVT</sequence>
<accession>A0A8J4Y2Q0</accession>
<feature type="region of interest" description="Disordered" evidence="1">
    <location>
        <begin position="1"/>
        <end position="21"/>
    </location>
</feature>
<evidence type="ECO:0000313" key="2">
    <source>
        <dbReference type="EMBL" id="KAG0719920.1"/>
    </source>
</evidence>
<dbReference type="Gene3D" id="2.120.10.80">
    <property type="entry name" value="Kelch-type beta propeller"/>
    <property type="match status" value="1"/>
</dbReference>
<organism evidence="2 3">
    <name type="scientific">Chionoecetes opilio</name>
    <name type="common">Atlantic snow crab</name>
    <name type="synonym">Cancer opilio</name>
    <dbReference type="NCBI Taxonomy" id="41210"/>
    <lineage>
        <taxon>Eukaryota</taxon>
        <taxon>Metazoa</taxon>
        <taxon>Ecdysozoa</taxon>
        <taxon>Arthropoda</taxon>
        <taxon>Crustacea</taxon>
        <taxon>Multicrustacea</taxon>
        <taxon>Malacostraca</taxon>
        <taxon>Eumalacostraca</taxon>
        <taxon>Eucarida</taxon>
        <taxon>Decapoda</taxon>
        <taxon>Pleocyemata</taxon>
        <taxon>Brachyura</taxon>
        <taxon>Eubrachyura</taxon>
        <taxon>Majoidea</taxon>
        <taxon>Majidae</taxon>
        <taxon>Chionoecetes</taxon>
    </lineage>
</organism>
<gene>
    <name evidence="2" type="primary">Klhdc4_0</name>
    <name evidence="2" type="ORF">GWK47_049480</name>
</gene>
<dbReference type="PANTHER" id="PTHR46063">
    <property type="entry name" value="KELCH DOMAIN-CONTAINING PROTEIN"/>
    <property type="match status" value="1"/>
</dbReference>
<dbReference type="PANTHER" id="PTHR46063:SF1">
    <property type="entry name" value="KELCH DOMAIN-CONTAINING PROTEIN 4"/>
    <property type="match status" value="1"/>
</dbReference>
<dbReference type="EMBL" id="JACEEZ010013658">
    <property type="protein sequence ID" value="KAG0719920.1"/>
    <property type="molecule type" value="Genomic_DNA"/>
</dbReference>
<evidence type="ECO:0000313" key="3">
    <source>
        <dbReference type="Proteomes" id="UP000770661"/>
    </source>
</evidence>
<name>A0A8J4Y2Q0_CHIOP</name>
<dbReference type="Pfam" id="PF24681">
    <property type="entry name" value="Kelch_KLHDC2_KLHL20_DRC7"/>
    <property type="match status" value="1"/>
</dbReference>
<evidence type="ECO:0000256" key="1">
    <source>
        <dbReference type="SAM" id="MobiDB-lite"/>
    </source>
</evidence>
<dbReference type="Proteomes" id="UP000770661">
    <property type="component" value="Unassembled WGS sequence"/>
</dbReference>
<dbReference type="SUPFAM" id="SSF117281">
    <property type="entry name" value="Kelch motif"/>
    <property type="match status" value="1"/>
</dbReference>
<dbReference type="AlphaFoldDB" id="A0A8J4Y2Q0"/>
<proteinExistence type="predicted"/>
<reference evidence="2" key="1">
    <citation type="submission" date="2020-07" db="EMBL/GenBank/DDBJ databases">
        <title>The High-quality genome of the commercially important snow crab, Chionoecetes opilio.</title>
        <authorList>
            <person name="Jeong J.-H."/>
            <person name="Ryu S."/>
        </authorList>
    </citation>
    <scope>NUCLEOTIDE SEQUENCE</scope>
    <source>
        <strain evidence="2">MADBK_172401_WGS</strain>
        <tissue evidence="2">Digestive gland</tissue>
    </source>
</reference>